<dbReference type="EMBL" id="CP009285">
    <property type="protein sequence ID" value="AIQ59689.1"/>
    <property type="molecule type" value="Genomic_DNA"/>
</dbReference>
<organism evidence="2 3">
    <name type="scientific">Paenibacillus borealis</name>
    <dbReference type="NCBI Taxonomy" id="160799"/>
    <lineage>
        <taxon>Bacteria</taxon>
        <taxon>Bacillati</taxon>
        <taxon>Bacillota</taxon>
        <taxon>Bacilli</taxon>
        <taxon>Bacillales</taxon>
        <taxon>Paenibacillaceae</taxon>
        <taxon>Paenibacillus</taxon>
    </lineage>
</organism>
<gene>
    <name evidence="2" type="ORF">PBOR_24070</name>
</gene>
<dbReference type="Proteomes" id="UP000029518">
    <property type="component" value="Chromosome"/>
</dbReference>
<keyword evidence="3" id="KW-1185">Reference proteome</keyword>
<proteinExistence type="predicted"/>
<accession>A0A089MTA0</accession>
<dbReference type="HOGENOM" id="CLU_2024406_0_0_9"/>
<name>A0A089MTA0_PAEBO</name>
<evidence type="ECO:0000256" key="1">
    <source>
        <dbReference type="SAM" id="Coils"/>
    </source>
</evidence>
<dbReference type="AlphaFoldDB" id="A0A089MTA0"/>
<keyword evidence="1" id="KW-0175">Coiled coil</keyword>
<feature type="coiled-coil region" evidence="1">
    <location>
        <begin position="75"/>
        <end position="102"/>
    </location>
</feature>
<protein>
    <submittedName>
        <fullName evidence="2">Uncharacterized protein</fullName>
    </submittedName>
</protein>
<dbReference type="KEGG" id="pbd:PBOR_24070"/>
<evidence type="ECO:0000313" key="2">
    <source>
        <dbReference type="EMBL" id="AIQ59689.1"/>
    </source>
</evidence>
<sequence length="122" mass="13435">MNKVDIKLKGVVKNGGKWLKPGDIVRKVDDEIALDLIAKEYAEEVEPLPEDDTELQALRERAKVLGVPQAGRLGEAKLKEAIAEKEAELQELRTKAAKLDIEGFDTKTAEELTAAIAEAEKK</sequence>
<reference evidence="2" key="1">
    <citation type="submission" date="2014-08" db="EMBL/GenBank/DDBJ databases">
        <title>Comparative genomics of the Paenibacillus odorifer group.</title>
        <authorList>
            <person name="den Bakker H.C."/>
            <person name="Tsai Y.-C.Y.-C."/>
            <person name="Martin N."/>
            <person name="Korlach J."/>
            <person name="Wiedmann M."/>
        </authorList>
    </citation>
    <scope>NUCLEOTIDE SEQUENCE [LARGE SCALE GENOMIC DNA]</scope>
    <source>
        <strain evidence="2">DSM 13188</strain>
    </source>
</reference>
<evidence type="ECO:0000313" key="3">
    <source>
        <dbReference type="Proteomes" id="UP000029518"/>
    </source>
</evidence>